<gene>
    <name evidence="1" type="ORF">HPB50_013900</name>
</gene>
<evidence type="ECO:0000313" key="2">
    <source>
        <dbReference type="Proteomes" id="UP000821845"/>
    </source>
</evidence>
<sequence length="98" mass="11160">MASSKKLLAYWKSRRLMWIMCMLKRQATPDLFIGYIARKTVLKSGCRDCFDEPLVAPQDASKDLATLAHFCDNGGLLYPSEQLFAFVEADDLHDMVQL</sequence>
<dbReference type="EMBL" id="CM023481">
    <property type="protein sequence ID" value="KAH6946548.1"/>
    <property type="molecule type" value="Genomic_DNA"/>
</dbReference>
<keyword evidence="2" id="KW-1185">Reference proteome</keyword>
<organism evidence="1 2">
    <name type="scientific">Hyalomma asiaticum</name>
    <name type="common">Tick</name>
    <dbReference type="NCBI Taxonomy" id="266040"/>
    <lineage>
        <taxon>Eukaryota</taxon>
        <taxon>Metazoa</taxon>
        <taxon>Ecdysozoa</taxon>
        <taxon>Arthropoda</taxon>
        <taxon>Chelicerata</taxon>
        <taxon>Arachnida</taxon>
        <taxon>Acari</taxon>
        <taxon>Parasitiformes</taxon>
        <taxon>Ixodida</taxon>
        <taxon>Ixodoidea</taxon>
        <taxon>Ixodidae</taxon>
        <taxon>Hyalomminae</taxon>
        <taxon>Hyalomma</taxon>
    </lineage>
</organism>
<proteinExistence type="predicted"/>
<dbReference type="Proteomes" id="UP000821845">
    <property type="component" value="Chromosome 1"/>
</dbReference>
<name>A0ACB7TK84_HYAAI</name>
<comment type="caution">
    <text evidence="1">The sequence shown here is derived from an EMBL/GenBank/DDBJ whole genome shotgun (WGS) entry which is preliminary data.</text>
</comment>
<protein>
    <submittedName>
        <fullName evidence="1">Uncharacterized protein</fullName>
    </submittedName>
</protein>
<evidence type="ECO:0000313" key="1">
    <source>
        <dbReference type="EMBL" id="KAH6946548.1"/>
    </source>
</evidence>
<accession>A0ACB7TK84</accession>
<reference evidence="1" key="1">
    <citation type="submission" date="2020-05" db="EMBL/GenBank/DDBJ databases">
        <title>Large-scale comparative analyses of tick genomes elucidate their genetic diversity and vector capacities.</title>
        <authorList>
            <person name="Jia N."/>
            <person name="Wang J."/>
            <person name="Shi W."/>
            <person name="Du L."/>
            <person name="Sun Y."/>
            <person name="Zhan W."/>
            <person name="Jiang J."/>
            <person name="Wang Q."/>
            <person name="Zhang B."/>
            <person name="Ji P."/>
            <person name="Sakyi L.B."/>
            <person name="Cui X."/>
            <person name="Yuan T."/>
            <person name="Jiang B."/>
            <person name="Yang W."/>
            <person name="Lam T.T.-Y."/>
            <person name="Chang Q."/>
            <person name="Ding S."/>
            <person name="Wang X."/>
            <person name="Zhu J."/>
            <person name="Ruan X."/>
            <person name="Zhao L."/>
            <person name="Wei J."/>
            <person name="Que T."/>
            <person name="Du C."/>
            <person name="Cheng J."/>
            <person name="Dai P."/>
            <person name="Han X."/>
            <person name="Huang E."/>
            <person name="Gao Y."/>
            <person name="Liu J."/>
            <person name="Shao H."/>
            <person name="Ye R."/>
            <person name="Li L."/>
            <person name="Wei W."/>
            <person name="Wang X."/>
            <person name="Wang C."/>
            <person name="Yang T."/>
            <person name="Huo Q."/>
            <person name="Li W."/>
            <person name="Guo W."/>
            <person name="Chen H."/>
            <person name="Zhou L."/>
            <person name="Ni X."/>
            <person name="Tian J."/>
            <person name="Zhou Y."/>
            <person name="Sheng Y."/>
            <person name="Liu T."/>
            <person name="Pan Y."/>
            <person name="Xia L."/>
            <person name="Li J."/>
            <person name="Zhao F."/>
            <person name="Cao W."/>
        </authorList>
    </citation>
    <scope>NUCLEOTIDE SEQUENCE</scope>
    <source>
        <strain evidence="1">Hyas-2018</strain>
    </source>
</reference>